<evidence type="ECO:0000256" key="1">
    <source>
        <dbReference type="SAM" id="MobiDB-lite"/>
    </source>
</evidence>
<gene>
    <name evidence="4" type="ORF">E5225_13945</name>
</gene>
<feature type="compositionally biased region" description="Low complexity" evidence="1">
    <location>
        <begin position="1863"/>
        <end position="1881"/>
    </location>
</feature>
<dbReference type="RefSeq" id="WP_135972433.1">
    <property type="nucleotide sequence ID" value="NZ_CP039291.1"/>
</dbReference>
<evidence type="ECO:0000256" key="2">
    <source>
        <dbReference type="SAM" id="SignalP"/>
    </source>
</evidence>
<feature type="domain" description="VWFA" evidence="3">
    <location>
        <begin position="216"/>
        <end position="415"/>
    </location>
</feature>
<dbReference type="Gene3D" id="3.40.50.410">
    <property type="entry name" value="von Willebrand factor, type A domain"/>
    <property type="match status" value="1"/>
</dbReference>
<dbReference type="InterPro" id="IPR045826">
    <property type="entry name" value="SpaA_PFL_dom_2"/>
</dbReference>
<organism evidence="4 5">
    <name type="scientific">Cellulomonas shaoxiangyii</name>
    <dbReference type="NCBI Taxonomy" id="2566013"/>
    <lineage>
        <taxon>Bacteria</taxon>
        <taxon>Bacillati</taxon>
        <taxon>Actinomycetota</taxon>
        <taxon>Actinomycetes</taxon>
        <taxon>Micrococcales</taxon>
        <taxon>Cellulomonadaceae</taxon>
        <taxon>Cellulomonas</taxon>
    </lineage>
</organism>
<keyword evidence="2" id="KW-0732">Signal</keyword>
<dbReference type="CDD" id="cd00198">
    <property type="entry name" value="vWFA"/>
    <property type="match status" value="1"/>
</dbReference>
<dbReference type="InterPro" id="IPR057687">
    <property type="entry name" value="DUF7927"/>
</dbReference>
<name>A0A4P7SJZ7_9CELL</name>
<accession>A0A4P7SJZ7</accession>
<dbReference type="SUPFAM" id="SSF53300">
    <property type="entry name" value="vWA-like"/>
    <property type="match status" value="1"/>
</dbReference>
<dbReference type="Pfam" id="PF19403">
    <property type="entry name" value="SpaA_2"/>
    <property type="match status" value="10"/>
</dbReference>
<proteinExistence type="predicted"/>
<dbReference type="InterPro" id="IPR036465">
    <property type="entry name" value="vWFA_dom_sf"/>
</dbReference>
<feature type="region of interest" description="Disordered" evidence="1">
    <location>
        <begin position="1862"/>
        <end position="1881"/>
    </location>
</feature>
<dbReference type="EMBL" id="CP039291">
    <property type="protein sequence ID" value="QCB94492.1"/>
    <property type="molecule type" value="Genomic_DNA"/>
</dbReference>
<dbReference type="PROSITE" id="PS50234">
    <property type="entry name" value="VWFA"/>
    <property type="match status" value="1"/>
</dbReference>
<evidence type="ECO:0000313" key="5">
    <source>
        <dbReference type="Proteomes" id="UP000296469"/>
    </source>
</evidence>
<evidence type="ECO:0000313" key="4">
    <source>
        <dbReference type="EMBL" id="QCB94492.1"/>
    </source>
</evidence>
<dbReference type="Proteomes" id="UP000296469">
    <property type="component" value="Chromosome"/>
</dbReference>
<feature type="chain" id="PRO_5020558522" evidence="2">
    <location>
        <begin position="31"/>
        <end position="1924"/>
    </location>
</feature>
<dbReference type="InterPro" id="IPR002035">
    <property type="entry name" value="VWF_A"/>
</dbReference>
<reference evidence="4 5" key="1">
    <citation type="submission" date="2019-04" db="EMBL/GenBank/DDBJ databases">
        <title>Isolation and identification of Cellulomonas shaoxiangyii sp. Nov. isolated from feces of the Tibetan antelopes (Pantholops hodgsonii) in the Qinghai-Tibet plateau of China.</title>
        <authorList>
            <person name="Tian Z."/>
        </authorList>
    </citation>
    <scope>NUCLEOTIDE SEQUENCE [LARGE SCALE GENOMIC DNA]</scope>
    <source>
        <strain evidence="4 5">Z28</strain>
    </source>
</reference>
<dbReference type="KEGG" id="celz:E5225_13945"/>
<protein>
    <submittedName>
        <fullName evidence="4">VWA domain-containing protein</fullName>
    </submittedName>
</protein>
<dbReference type="Pfam" id="PF00092">
    <property type="entry name" value="VWA"/>
    <property type="match status" value="1"/>
</dbReference>
<feature type="signal peptide" evidence="2">
    <location>
        <begin position="1"/>
        <end position="30"/>
    </location>
</feature>
<keyword evidence="5" id="KW-1185">Reference proteome</keyword>
<dbReference type="OrthoDB" id="134475at2"/>
<evidence type="ECO:0000259" key="3">
    <source>
        <dbReference type="PROSITE" id="PS50234"/>
    </source>
</evidence>
<dbReference type="SMART" id="SM00327">
    <property type="entry name" value="VWA"/>
    <property type="match status" value="1"/>
</dbReference>
<sequence>MEHRSGRALRAVAALASAVLAFGLAGAASAQGLSAGGVPAAVPMAVPPATGDNAVITVRVGADRQGTTGVSGLAGVTLQLYDGTTEPTTPVAADWATCVSDADGDCSFVVPDTEPGAFGCFLGAGANCDRRFWVVQTGVPSGFTANATLRTGNGDGTGSQLTAYRFRTGTTLRAGSTYSSQSAFMVGTGSTNRTASGGTWQQSRVNPAPLQQCGLRVALILDLSGSVTAPQLVQLKAAADTFVDSLVGTPSEMAVFSFSNASPATGATQNYPGLTSISTQASADAVKSRYAAWTSGGGTNWDRGLAAAAEADASYDIAVVITDGDPTFYSQPAEGPGNFNRFRETENGIFSANAVKAQGTRVLAVGVGAGVSDPTTAQNLAAISGPVRYDGTNSQAADHYQVSDYTVVGQALRQLALGECAGSLSVVKQIVGSGGDVASATPAGAGWTFGASTTSTGVTLPTPGATTDASSAVNFPITYDAGTTAGTIEVQEEPQEGTALFPVDGANAVCTDLDTGQPVAVTNAGATGFSVDVASTAAISCTVYNQVAGPASVTVDKLWVINGADPVPEGGQPPGFTSQLTLTGPGAAGATPQAWSVTRTGYVAGNTVTVQEDLTLQTPEVDLDLCDVAEAEVVEVDGEPVTPTPVTGAGYDVTLAEGDNLVVIRNTIDCESRLTLAKNVEGSAAPTLWDLAALPAPGAPAGQLPGPSGQAGSAAVTEQVVTAGVPYQLAESGGPATYVQVDQRSDLQVYPQSTGSWACNRVTSAGEVVPGFTDGLNGGVTVPLAARILCTATNQTAQLTLAKEVVNAAGGTAVASDFTLRAVPGTTPPVAGLADVEVAGAAPEDAQAVEIRPGHPYALSESGPAGYGLTGLECLVDGVPQEVTEITVGAGQSVLCTFVNADDPAQLTLRKVVEPGTTGATQTPADWTLTATPQGIEDQDPVSGDGAEGVTDVEVVAGSYALSESEVAGFDAGAWECADAAGGDVAVEDGVVALANGADVTCTITNTAQQPTLTLVKEVTNDDGGAAGTDAWTLTATGPTAGLTGVTGDDAVTDAPVAIGSYALSESGPAGYTAGTWTCADGGTEVPVEDAAVAIGLGQDVTCTIVNDDQPAELTLRKVVDAGESGATQTAADWTVTATPQGIAGQDPVSGDGADGVTDVQVAAGSYALSESDVAGFDAGAWGCVDAAGGDVAVEDGVVALANGADVTCTITNTAQQPLLTLVKEVTNDDGGTAAAGAWTLTATGPTAGRTGVTGDAAVTAAPVAIGSYALTESGPAGYTAGAWTCADGGTDLPVEDGSVAIGLGQDVTCTIVNDDQPAQLTLRKVVDPGTTGSTRTPADWTLTAAPQGIPGQDAVSGNGADGVTDVDVSAGSYALSESFVPGFETGEWGCVDAAGAPVELDQGSLPLTNGADVTCTITNTAVPSTLTLVKEVTNDDGGTAQPRDVVLTATGPTAVLTGRTGDDAITAGPVAVGSYALTEDGLPGYTASEWACGTEEEDLPVEDGVVAIDTGQDVTCTLLNDDQPGRLTLLKDVVNTGGGTAVPTDWTLAADTSAQAISGRTGDAAVTDVEVPAGAYTLSETGGPAGYTASPWTCEGGTLEGDTVTVANGETVRCTVVNQYALPLLTLVKVVVNDDGGTASPADWTLTAQGPETVSGVPGENGAAVTASPVAPGRYVLTEEGPGGYTAGWVCVNRGEPVALDGDALDLAAGDDVTCTVTNDDSPVPPPPAWTAVKESDPPSGASVQPGDVITYTIRVEPVGGASVDGVLVVDELAGVLVGATLVEGSIDASAGTAFPSGTRLTWLLPTLQGAQTLTYQVRVDDGVSGVTLRNVVTAPGAEPCDPTVPVTLAVLVDPTDDCRSTTHPVVTPETPPSSGSSWTTPARRAPYWLAATGGTDAPLALGALALLATGAAMTWGVRRRRS</sequence>
<dbReference type="Pfam" id="PF25549">
    <property type="entry name" value="DUF7927"/>
    <property type="match status" value="1"/>
</dbReference>